<comment type="similarity">
    <text evidence="1">Belongs to the GcvT family.</text>
</comment>
<dbReference type="EC" id="2.1.2.10" evidence="2"/>
<feature type="domain" description="GCVT N-terminal" evidence="7">
    <location>
        <begin position="12"/>
        <end position="256"/>
    </location>
</feature>
<accession>A0ABW0GZR8</accession>
<evidence type="ECO:0000256" key="2">
    <source>
        <dbReference type="ARBA" id="ARBA00012616"/>
    </source>
</evidence>
<evidence type="ECO:0000256" key="4">
    <source>
        <dbReference type="ARBA" id="ARBA00022679"/>
    </source>
</evidence>
<protein>
    <recommendedName>
        <fullName evidence="2">aminomethyltransferase</fullName>
        <ecNumber evidence="2">2.1.2.10</ecNumber>
    </recommendedName>
    <alternativeName>
        <fullName evidence="5">Glycine cleavage system T protein</fullName>
    </alternativeName>
</protein>
<evidence type="ECO:0000256" key="5">
    <source>
        <dbReference type="ARBA" id="ARBA00031395"/>
    </source>
</evidence>
<dbReference type="Pfam" id="PF08669">
    <property type="entry name" value="GCV_T_C"/>
    <property type="match status" value="1"/>
</dbReference>
<proteinExistence type="inferred from homology"/>
<dbReference type="InterPro" id="IPR027266">
    <property type="entry name" value="TrmE/GcvT-like"/>
</dbReference>
<name>A0ABW0GZR8_9HYPH</name>
<dbReference type="Gene3D" id="3.30.70.1400">
    <property type="entry name" value="Aminomethyltransferase beta-barrel domains"/>
    <property type="match status" value="1"/>
</dbReference>
<reference evidence="10" key="1">
    <citation type="journal article" date="2019" name="Int. J. Syst. Evol. Microbiol.">
        <title>The Global Catalogue of Microorganisms (GCM) 10K type strain sequencing project: providing services to taxonomists for standard genome sequencing and annotation.</title>
        <authorList>
            <consortium name="The Broad Institute Genomics Platform"/>
            <consortium name="The Broad Institute Genome Sequencing Center for Infectious Disease"/>
            <person name="Wu L."/>
            <person name="Ma J."/>
        </authorList>
    </citation>
    <scope>NUCLEOTIDE SEQUENCE [LARGE SCALE GENOMIC DNA]</scope>
    <source>
        <strain evidence="10">CGMCC 4.1415</strain>
    </source>
</reference>
<evidence type="ECO:0000256" key="1">
    <source>
        <dbReference type="ARBA" id="ARBA00008609"/>
    </source>
</evidence>
<evidence type="ECO:0000313" key="10">
    <source>
        <dbReference type="Proteomes" id="UP001596016"/>
    </source>
</evidence>
<dbReference type="RefSeq" id="WP_378230322.1">
    <property type="nucleotide sequence ID" value="NZ_JBHSLL010000046.1"/>
</dbReference>
<dbReference type="NCBIfam" id="NF001567">
    <property type="entry name" value="PRK00389.1"/>
    <property type="match status" value="1"/>
</dbReference>
<feature type="domain" description="Aminomethyltransferase C-terminal" evidence="8">
    <location>
        <begin position="282"/>
        <end position="358"/>
    </location>
</feature>
<dbReference type="SUPFAM" id="SSF101790">
    <property type="entry name" value="Aminomethyltransferase beta-barrel domain"/>
    <property type="match status" value="1"/>
</dbReference>
<comment type="caution">
    <text evidence="9">The sequence shown here is derived from an EMBL/GenBank/DDBJ whole genome shotgun (WGS) entry which is preliminary data.</text>
</comment>
<dbReference type="EMBL" id="JBHSLL010000046">
    <property type="protein sequence ID" value="MFC5386894.1"/>
    <property type="molecule type" value="Genomic_DNA"/>
</dbReference>
<dbReference type="InterPro" id="IPR013977">
    <property type="entry name" value="GcvT_C"/>
</dbReference>
<dbReference type="Proteomes" id="UP001596016">
    <property type="component" value="Unassembled WGS sequence"/>
</dbReference>
<dbReference type="PANTHER" id="PTHR43757">
    <property type="entry name" value="AMINOMETHYLTRANSFERASE"/>
    <property type="match status" value="1"/>
</dbReference>
<gene>
    <name evidence="9" type="primary">gcvT</name>
    <name evidence="9" type="ORF">ACFPLB_13085</name>
</gene>
<dbReference type="Gene3D" id="2.40.30.110">
    <property type="entry name" value="Aminomethyltransferase beta-barrel domains"/>
    <property type="match status" value="1"/>
</dbReference>
<dbReference type="InterPro" id="IPR006222">
    <property type="entry name" value="GCVT_N"/>
</dbReference>
<evidence type="ECO:0000259" key="7">
    <source>
        <dbReference type="Pfam" id="PF01571"/>
    </source>
</evidence>
<keyword evidence="4 9" id="KW-0808">Transferase</keyword>
<evidence type="ECO:0000313" key="9">
    <source>
        <dbReference type="EMBL" id="MFC5386894.1"/>
    </source>
</evidence>
<dbReference type="SUPFAM" id="SSF103025">
    <property type="entry name" value="Folate-binding domain"/>
    <property type="match status" value="1"/>
</dbReference>
<dbReference type="GO" id="GO:0004047">
    <property type="term" value="F:aminomethyltransferase activity"/>
    <property type="evidence" value="ECO:0007669"/>
    <property type="project" value="UniProtKB-EC"/>
</dbReference>
<organism evidence="9 10">
    <name type="scientific">Aquamicrobium segne</name>
    <dbReference type="NCBI Taxonomy" id="469547"/>
    <lineage>
        <taxon>Bacteria</taxon>
        <taxon>Pseudomonadati</taxon>
        <taxon>Pseudomonadota</taxon>
        <taxon>Alphaproteobacteria</taxon>
        <taxon>Hyphomicrobiales</taxon>
        <taxon>Phyllobacteriaceae</taxon>
        <taxon>Aquamicrobium</taxon>
    </lineage>
</organism>
<dbReference type="Gene3D" id="3.30.1360.120">
    <property type="entry name" value="Probable tRNA modification gtpase trme, domain 1"/>
    <property type="match status" value="1"/>
</dbReference>
<keyword evidence="3" id="KW-0032">Aminotransferase</keyword>
<dbReference type="PIRSF" id="PIRSF006487">
    <property type="entry name" value="GcvT"/>
    <property type="match status" value="1"/>
</dbReference>
<dbReference type="PANTHER" id="PTHR43757:SF2">
    <property type="entry name" value="AMINOMETHYLTRANSFERASE, MITOCHONDRIAL"/>
    <property type="match status" value="1"/>
</dbReference>
<sequence>MTGEDIRHLPLEDLHQKAGARFGAFAGWSMPLTYPAGVMKEHQHVREHVGVFDISHMKMIEISGTDSAKLLGRACPLDAAALPLLQSKYTFLLNDNAGILDDVIITPLGDNRFMVAANAGNAAQDIALLQKSAEGINATVNPLDRIFLAIQGPEAEAALNKAGIETSGLSFMYGVEPRDSWFLTRSGYTGEDGFEISLPEKDARELLEKLFSDERVMWIGLAARDSLRLEAGLCLHGNDISADTNPVDASLMWAIPKTLRAEGQFTGASALRDLIARGAVEKRVGLKPEGRQPVRAGTALFDADGNQVGRITSGGFGPSAGHPVAMGYVPASSSAIGTRFYADVRGTKMPIDVHALPFTPHRYRKG</sequence>
<dbReference type="Gene3D" id="4.10.1250.10">
    <property type="entry name" value="Aminomethyltransferase fragment"/>
    <property type="match status" value="1"/>
</dbReference>
<dbReference type="InterPro" id="IPR029043">
    <property type="entry name" value="GcvT/YgfZ_C"/>
</dbReference>
<dbReference type="InterPro" id="IPR028896">
    <property type="entry name" value="GcvT/YgfZ/DmdA"/>
</dbReference>
<dbReference type="NCBIfam" id="TIGR00528">
    <property type="entry name" value="gcvT"/>
    <property type="match status" value="1"/>
</dbReference>
<comment type="catalytic activity">
    <reaction evidence="6">
        <text>N(6)-[(R)-S(8)-aminomethyldihydrolipoyl]-L-lysyl-[protein] + (6S)-5,6,7,8-tetrahydrofolate = N(6)-[(R)-dihydrolipoyl]-L-lysyl-[protein] + (6R)-5,10-methylene-5,6,7,8-tetrahydrofolate + NH4(+)</text>
        <dbReference type="Rhea" id="RHEA:16945"/>
        <dbReference type="Rhea" id="RHEA-COMP:10475"/>
        <dbReference type="Rhea" id="RHEA-COMP:10492"/>
        <dbReference type="ChEBI" id="CHEBI:15636"/>
        <dbReference type="ChEBI" id="CHEBI:28938"/>
        <dbReference type="ChEBI" id="CHEBI:57453"/>
        <dbReference type="ChEBI" id="CHEBI:83100"/>
        <dbReference type="ChEBI" id="CHEBI:83143"/>
        <dbReference type="EC" id="2.1.2.10"/>
    </reaction>
</comment>
<dbReference type="InterPro" id="IPR006223">
    <property type="entry name" value="GcvT"/>
</dbReference>
<keyword evidence="10" id="KW-1185">Reference proteome</keyword>
<evidence type="ECO:0000256" key="3">
    <source>
        <dbReference type="ARBA" id="ARBA00022576"/>
    </source>
</evidence>
<dbReference type="Pfam" id="PF01571">
    <property type="entry name" value="GCV_T"/>
    <property type="match status" value="1"/>
</dbReference>
<evidence type="ECO:0000259" key="8">
    <source>
        <dbReference type="Pfam" id="PF08669"/>
    </source>
</evidence>
<dbReference type="NCBIfam" id="NF010093">
    <property type="entry name" value="PRK13579.1"/>
    <property type="match status" value="1"/>
</dbReference>
<evidence type="ECO:0000256" key="6">
    <source>
        <dbReference type="ARBA" id="ARBA00047665"/>
    </source>
</evidence>